<dbReference type="Proteomes" id="UP001497525">
    <property type="component" value="Unassembled WGS sequence"/>
</dbReference>
<dbReference type="SUPFAM" id="SSF52833">
    <property type="entry name" value="Thioredoxin-like"/>
    <property type="match status" value="1"/>
</dbReference>
<comment type="caution">
    <text evidence="2">The sequence shown here is derived from an EMBL/GenBank/DDBJ whole genome shotgun (WGS) entry which is preliminary data.</text>
</comment>
<reference evidence="2" key="1">
    <citation type="submission" date="2024-06" db="EMBL/GenBank/DDBJ databases">
        <authorList>
            <person name="Liu X."/>
            <person name="Lenzi L."/>
            <person name="Haldenby T S."/>
            <person name="Uol C."/>
        </authorList>
    </citation>
    <scope>NUCLEOTIDE SEQUENCE</scope>
</reference>
<gene>
    <name evidence="2" type="ORF">CDAUBV1_LOCUS10530</name>
</gene>
<proteinExistence type="predicted"/>
<keyword evidence="1" id="KW-0732">Signal</keyword>
<feature type="signal peptide" evidence="1">
    <location>
        <begin position="1"/>
        <end position="18"/>
    </location>
</feature>
<dbReference type="InterPro" id="IPR036249">
    <property type="entry name" value="Thioredoxin-like_sf"/>
</dbReference>
<evidence type="ECO:0000313" key="2">
    <source>
        <dbReference type="EMBL" id="CAL5136438.1"/>
    </source>
</evidence>
<dbReference type="EMBL" id="CAXLJL010000323">
    <property type="protein sequence ID" value="CAL5136438.1"/>
    <property type="molecule type" value="Genomic_DNA"/>
</dbReference>
<sequence length="119" mass="14247">MIRLVLAACFILIQWGQCSVTGRLEKCTLVVYTSQSCDFCDEFMERIFELAESPEVRHVNFRKVDCMFHPHECEEIWEVPHIRLFVGKLAKRNYEQPGYYDNTVPYFKKELKKYCKKRP</sequence>
<evidence type="ECO:0000256" key="1">
    <source>
        <dbReference type="SAM" id="SignalP"/>
    </source>
</evidence>
<protein>
    <submittedName>
        <fullName evidence="2">Uncharacterized protein</fullName>
    </submittedName>
</protein>
<name>A0AAV2TN63_CALDB</name>
<dbReference type="Gene3D" id="3.40.30.10">
    <property type="entry name" value="Glutaredoxin"/>
    <property type="match status" value="1"/>
</dbReference>
<accession>A0AAV2TN63</accession>
<feature type="chain" id="PRO_5043830925" evidence="1">
    <location>
        <begin position="19"/>
        <end position="119"/>
    </location>
</feature>
<dbReference type="AlphaFoldDB" id="A0AAV2TN63"/>
<organism evidence="2 3">
    <name type="scientific">Calicophoron daubneyi</name>
    <name type="common">Rumen fluke</name>
    <name type="synonym">Paramphistomum daubneyi</name>
    <dbReference type="NCBI Taxonomy" id="300641"/>
    <lineage>
        <taxon>Eukaryota</taxon>
        <taxon>Metazoa</taxon>
        <taxon>Spiralia</taxon>
        <taxon>Lophotrochozoa</taxon>
        <taxon>Platyhelminthes</taxon>
        <taxon>Trematoda</taxon>
        <taxon>Digenea</taxon>
        <taxon>Plagiorchiida</taxon>
        <taxon>Pronocephalata</taxon>
        <taxon>Paramphistomoidea</taxon>
        <taxon>Paramphistomidae</taxon>
        <taxon>Calicophoron</taxon>
    </lineage>
</organism>
<evidence type="ECO:0000313" key="3">
    <source>
        <dbReference type="Proteomes" id="UP001497525"/>
    </source>
</evidence>